<dbReference type="Gene3D" id="1.20.1250.20">
    <property type="entry name" value="MFS general substrate transporter like domains"/>
    <property type="match status" value="1"/>
</dbReference>
<dbReference type="AlphaFoldDB" id="A0A4R3J5A6"/>
<evidence type="ECO:0000313" key="8">
    <source>
        <dbReference type="Proteomes" id="UP000295696"/>
    </source>
</evidence>
<feature type="transmembrane region" description="Helical" evidence="6">
    <location>
        <begin position="283"/>
        <end position="301"/>
    </location>
</feature>
<dbReference type="InterPro" id="IPR036259">
    <property type="entry name" value="MFS_trans_sf"/>
</dbReference>
<evidence type="ECO:0000313" key="7">
    <source>
        <dbReference type="EMBL" id="TCS61069.1"/>
    </source>
</evidence>
<feature type="transmembrane region" description="Helical" evidence="6">
    <location>
        <begin position="252"/>
        <end position="271"/>
    </location>
</feature>
<evidence type="ECO:0000256" key="5">
    <source>
        <dbReference type="ARBA" id="ARBA00023136"/>
    </source>
</evidence>
<organism evidence="7 8">
    <name type="scientific">Primorskyibacter sedentarius</name>
    <dbReference type="NCBI Taxonomy" id="745311"/>
    <lineage>
        <taxon>Bacteria</taxon>
        <taxon>Pseudomonadati</taxon>
        <taxon>Pseudomonadota</taxon>
        <taxon>Alphaproteobacteria</taxon>
        <taxon>Rhodobacterales</taxon>
        <taxon>Roseobacteraceae</taxon>
        <taxon>Primorskyibacter</taxon>
    </lineage>
</organism>
<dbReference type="OrthoDB" id="4368225at2"/>
<evidence type="ECO:0000256" key="3">
    <source>
        <dbReference type="ARBA" id="ARBA00022692"/>
    </source>
</evidence>
<keyword evidence="5 6" id="KW-0472">Membrane</keyword>
<feature type="transmembrane region" description="Helical" evidence="6">
    <location>
        <begin position="220"/>
        <end position="240"/>
    </location>
</feature>
<name>A0A4R3J5A6_9RHOB</name>
<proteinExistence type="predicted"/>
<feature type="transmembrane region" description="Helical" evidence="6">
    <location>
        <begin position="12"/>
        <end position="35"/>
    </location>
</feature>
<keyword evidence="3 6" id="KW-0812">Transmembrane</keyword>
<dbReference type="CDD" id="cd06173">
    <property type="entry name" value="MFS_MefA_like"/>
    <property type="match status" value="1"/>
</dbReference>
<reference evidence="7 8" key="1">
    <citation type="submission" date="2019-03" db="EMBL/GenBank/DDBJ databases">
        <title>Genomic Encyclopedia of Type Strains, Phase IV (KMG-IV): sequencing the most valuable type-strain genomes for metagenomic binning, comparative biology and taxonomic classification.</title>
        <authorList>
            <person name="Goeker M."/>
        </authorList>
    </citation>
    <scope>NUCLEOTIDE SEQUENCE [LARGE SCALE GENOMIC DNA]</scope>
    <source>
        <strain evidence="7 8">DSM 104836</strain>
    </source>
</reference>
<keyword evidence="8" id="KW-1185">Reference proteome</keyword>
<feature type="transmembrane region" description="Helical" evidence="6">
    <location>
        <begin position="169"/>
        <end position="188"/>
    </location>
</feature>
<dbReference type="SUPFAM" id="SSF103473">
    <property type="entry name" value="MFS general substrate transporter"/>
    <property type="match status" value="1"/>
</dbReference>
<dbReference type="RefSeq" id="WP_132246604.1">
    <property type="nucleotide sequence ID" value="NZ_SLZU01000012.1"/>
</dbReference>
<keyword evidence="2" id="KW-1003">Cell membrane</keyword>
<gene>
    <name evidence="7" type="ORF">EDD52_11227</name>
</gene>
<feature type="transmembrane region" description="Helical" evidence="6">
    <location>
        <begin position="341"/>
        <end position="361"/>
    </location>
</feature>
<keyword evidence="4 6" id="KW-1133">Transmembrane helix</keyword>
<feature type="transmembrane region" description="Helical" evidence="6">
    <location>
        <begin position="373"/>
        <end position="394"/>
    </location>
</feature>
<comment type="caution">
    <text evidence="7">The sequence shown here is derived from an EMBL/GenBank/DDBJ whole genome shotgun (WGS) entry which is preliminary data.</text>
</comment>
<protein>
    <submittedName>
        <fullName evidence="7">Putative MFS family arabinose efflux permease</fullName>
    </submittedName>
</protein>
<dbReference type="EMBL" id="SLZU01000012">
    <property type="protein sequence ID" value="TCS61069.1"/>
    <property type="molecule type" value="Genomic_DNA"/>
</dbReference>
<dbReference type="PANTHER" id="PTHR23513">
    <property type="entry name" value="INTEGRAL MEMBRANE EFFLUX PROTEIN-RELATED"/>
    <property type="match status" value="1"/>
</dbReference>
<evidence type="ECO:0000256" key="4">
    <source>
        <dbReference type="ARBA" id="ARBA00022989"/>
    </source>
</evidence>
<evidence type="ECO:0000256" key="1">
    <source>
        <dbReference type="ARBA" id="ARBA00004651"/>
    </source>
</evidence>
<feature type="transmembrane region" description="Helical" evidence="6">
    <location>
        <begin position="101"/>
        <end position="124"/>
    </location>
</feature>
<dbReference type="InterPro" id="IPR011701">
    <property type="entry name" value="MFS"/>
</dbReference>
<sequence length="445" mass="47222">MTGPLANPSFRRLFTAQICSLVGVGLLTVALSLAAYRIGGVAAGGKVLGLLLALKMVAYVLLAPLAETLLAGVSRKRAMVGLDLGRMLILLPMVFTTQTWHVAALAFAFFVLAAGFTPLFQSVIPDVLPDEEDYTRALAWSRIAYTLEAVLSPVIAAAVLNLVTAEGLFIAAALAFAGSVLALLATRFPPRGEAARKGPFVQRAARGMWIYGRTPRLRGLFLLNFALSLAMAWVLVNSVVYAGARLDDAERFYPILMAFYGLGAASGAVIVPRLLKRVSERTAMLAGAFGFAAVGAGFSLLPTPAFALMAAAWIAFGAASSLVLTPGGLVITRSASQSDRAAVFAAQFSLSHAGWLVAYPLSGWLAAALPLETALLILSVTCALFAALATRVWAADDPLERPHNHPDLPDNHPHLLNVPAKGAQHRHVHAYRIDEIHPVWMDRAG</sequence>
<feature type="transmembrane region" description="Helical" evidence="6">
    <location>
        <begin position="307"/>
        <end position="329"/>
    </location>
</feature>
<comment type="subcellular location">
    <subcellularLocation>
        <location evidence="1">Cell membrane</location>
        <topology evidence="1">Multi-pass membrane protein</topology>
    </subcellularLocation>
</comment>
<dbReference type="Pfam" id="PF07690">
    <property type="entry name" value="MFS_1"/>
    <property type="match status" value="1"/>
</dbReference>
<dbReference type="GO" id="GO:0022857">
    <property type="term" value="F:transmembrane transporter activity"/>
    <property type="evidence" value="ECO:0007669"/>
    <property type="project" value="InterPro"/>
</dbReference>
<dbReference type="PANTHER" id="PTHR23513:SF18">
    <property type="entry name" value="INTEGRAL MEMBRANE PROTEIN"/>
    <property type="match status" value="1"/>
</dbReference>
<evidence type="ECO:0000256" key="2">
    <source>
        <dbReference type="ARBA" id="ARBA00022475"/>
    </source>
</evidence>
<feature type="transmembrane region" description="Helical" evidence="6">
    <location>
        <begin position="47"/>
        <end position="66"/>
    </location>
</feature>
<dbReference type="Proteomes" id="UP000295696">
    <property type="component" value="Unassembled WGS sequence"/>
</dbReference>
<evidence type="ECO:0000256" key="6">
    <source>
        <dbReference type="SAM" id="Phobius"/>
    </source>
</evidence>
<accession>A0A4R3J5A6</accession>
<dbReference type="GO" id="GO:0005886">
    <property type="term" value="C:plasma membrane"/>
    <property type="evidence" value="ECO:0007669"/>
    <property type="project" value="UniProtKB-SubCell"/>
</dbReference>